<dbReference type="OrthoDB" id="4759734at2"/>
<proteinExistence type="inferred from homology"/>
<sequence>MAAFALAAMTPVPLLILGALAGGVWLWAGFLYMALLAALLDQLIPYVAGDAPEGQEFPGADALLASVGVSALALVAVATWAVAGPSGLSAGQRLLMFFGAGFWLGQVGHPAAHELIHRTSRPLFRLGQAFYAAILFGQHASAHRLVHHRHVASDEDPNSAREGESFYRFAPRAWWGSFRAGWQAEDALRARAKSRRGLHPYAIYLTGGAVALALAFVLAGWPGVLAWAGLGLHAQMQVLVSDYVQHYGLRRARLPDGRLEPVGPRHSWNTAHWFSSAMMLNAPRHSDHHAHPSRPYPALRLPPADEAPRLPWPLPVACTLAFLPRLWRRRLGPHLRRWRENAPPLTQP</sequence>
<evidence type="ECO:0000256" key="6">
    <source>
        <dbReference type="ARBA" id="ARBA00022723"/>
    </source>
</evidence>
<name>A0A3P5XVC5_9RHOB</name>
<keyword evidence="15" id="KW-1185">Reference proteome</keyword>
<evidence type="ECO:0000313" key="15">
    <source>
        <dbReference type="Proteomes" id="UP000277498"/>
    </source>
</evidence>
<dbReference type="EC" id="1.14.15.3" evidence="14"/>
<comment type="similarity">
    <text evidence="2">Belongs to the fatty acid desaturase type 1 family. AlkB subfamily.</text>
</comment>
<dbReference type="PANTHER" id="PTHR38674">
    <property type="entry name" value="ALKANE 1-MONOOXYGENASE 1"/>
    <property type="match status" value="1"/>
</dbReference>
<keyword evidence="5 12" id="KW-0812">Transmembrane</keyword>
<reference evidence="14 15" key="1">
    <citation type="submission" date="2018-11" db="EMBL/GenBank/DDBJ databases">
        <authorList>
            <person name="Criscuolo A."/>
        </authorList>
    </citation>
    <scope>NUCLEOTIDE SEQUENCE [LARGE SCALE GENOMIC DNA]</scope>
    <source>
        <strain evidence="14">ACIP111625</strain>
    </source>
</reference>
<dbReference type="AlphaFoldDB" id="A0A3P5XVC5"/>
<evidence type="ECO:0000256" key="10">
    <source>
        <dbReference type="ARBA" id="ARBA00023033"/>
    </source>
</evidence>
<feature type="transmembrane region" description="Helical" evidence="12">
    <location>
        <begin position="201"/>
        <end position="221"/>
    </location>
</feature>
<keyword evidence="6" id="KW-0479">Metal-binding</keyword>
<evidence type="ECO:0000256" key="7">
    <source>
        <dbReference type="ARBA" id="ARBA00022989"/>
    </source>
</evidence>
<keyword evidence="8 14" id="KW-0560">Oxidoreductase</keyword>
<keyword evidence="11 12" id="KW-0472">Membrane</keyword>
<evidence type="ECO:0000256" key="11">
    <source>
        <dbReference type="ARBA" id="ARBA00023136"/>
    </source>
</evidence>
<dbReference type="GO" id="GO:0005886">
    <property type="term" value="C:plasma membrane"/>
    <property type="evidence" value="ECO:0007669"/>
    <property type="project" value="UniProtKB-SubCell"/>
</dbReference>
<comment type="subcellular location">
    <subcellularLocation>
        <location evidence="1">Cell inner membrane</location>
        <topology evidence="1">Multi-pass membrane protein</topology>
    </subcellularLocation>
</comment>
<feature type="domain" description="Fatty acid desaturase" evidence="13">
    <location>
        <begin position="96"/>
        <end position="300"/>
    </location>
</feature>
<dbReference type="Proteomes" id="UP000277498">
    <property type="component" value="Unassembled WGS sequence"/>
</dbReference>
<evidence type="ECO:0000259" key="13">
    <source>
        <dbReference type="Pfam" id="PF00487"/>
    </source>
</evidence>
<keyword evidence="9" id="KW-0408">Iron</keyword>
<dbReference type="PANTHER" id="PTHR38674:SF1">
    <property type="entry name" value="ALKANE 1-MONOOXYGENASE 1"/>
    <property type="match status" value="1"/>
</dbReference>
<evidence type="ECO:0000256" key="9">
    <source>
        <dbReference type="ARBA" id="ARBA00023004"/>
    </source>
</evidence>
<dbReference type="InterPro" id="IPR005804">
    <property type="entry name" value="FA_desaturase_dom"/>
</dbReference>
<dbReference type="InterPro" id="IPR033885">
    <property type="entry name" value="AlkB/XylM"/>
</dbReference>
<dbReference type="GO" id="GO:0006629">
    <property type="term" value="P:lipid metabolic process"/>
    <property type="evidence" value="ECO:0007669"/>
    <property type="project" value="InterPro"/>
</dbReference>
<dbReference type="GO" id="GO:0004497">
    <property type="term" value="F:monooxygenase activity"/>
    <property type="evidence" value="ECO:0007669"/>
    <property type="project" value="UniProtKB-KW"/>
</dbReference>
<accession>A0A3P5XVC5</accession>
<protein>
    <submittedName>
        <fullName evidence="14">Alkane 1-monooxygenase 2</fullName>
        <ecNumber evidence="14">1.14.15.3</ecNumber>
    </submittedName>
</protein>
<dbReference type="GO" id="GO:0046872">
    <property type="term" value="F:metal ion binding"/>
    <property type="evidence" value="ECO:0007669"/>
    <property type="project" value="UniProtKB-KW"/>
</dbReference>
<evidence type="ECO:0000256" key="8">
    <source>
        <dbReference type="ARBA" id="ARBA00023002"/>
    </source>
</evidence>
<keyword evidence="4" id="KW-0997">Cell inner membrane</keyword>
<evidence type="ECO:0000256" key="1">
    <source>
        <dbReference type="ARBA" id="ARBA00004429"/>
    </source>
</evidence>
<evidence type="ECO:0000256" key="4">
    <source>
        <dbReference type="ARBA" id="ARBA00022519"/>
    </source>
</evidence>
<dbReference type="CDD" id="cd03512">
    <property type="entry name" value="Alkane-hydroxylase"/>
    <property type="match status" value="1"/>
</dbReference>
<evidence type="ECO:0000256" key="3">
    <source>
        <dbReference type="ARBA" id="ARBA00022475"/>
    </source>
</evidence>
<feature type="transmembrane region" description="Helical" evidence="12">
    <location>
        <begin position="60"/>
        <end position="82"/>
    </location>
</feature>
<organism evidence="14 15">
    <name type="scientific">Pseudogemmobacter humi</name>
    <dbReference type="NCBI Taxonomy" id="2483812"/>
    <lineage>
        <taxon>Bacteria</taxon>
        <taxon>Pseudomonadati</taxon>
        <taxon>Pseudomonadota</taxon>
        <taxon>Alphaproteobacteria</taxon>
        <taxon>Rhodobacterales</taxon>
        <taxon>Paracoccaceae</taxon>
        <taxon>Pseudogemmobacter</taxon>
    </lineage>
</organism>
<keyword evidence="7 12" id="KW-1133">Transmembrane helix</keyword>
<evidence type="ECO:0000256" key="2">
    <source>
        <dbReference type="ARBA" id="ARBA00010823"/>
    </source>
</evidence>
<dbReference type="EMBL" id="UXAW01000106">
    <property type="protein sequence ID" value="VDC33139.1"/>
    <property type="molecule type" value="Genomic_DNA"/>
</dbReference>
<evidence type="ECO:0000256" key="12">
    <source>
        <dbReference type="SAM" id="Phobius"/>
    </source>
</evidence>
<evidence type="ECO:0000256" key="5">
    <source>
        <dbReference type="ARBA" id="ARBA00022692"/>
    </source>
</evidence>
<keyword evidence="10 14" id="KW-0503">Monooxygenase</keyword>
<keyword evidence="3" id="KW-1003">Cell membrane</keyword>
<evidence type="ECO:0000313" key="14">
    <source>
        <dbReference type="EMBL" id="VDC33139.1"/>
    </source>
</evidence>
<gene>
    <name evidence="14" type="primary">alkB2_2</name>
    <name evidence="14" type="ORF">XINFAN_03649</name>
</gene>
<dbReference type="Pfam" id="PF00487">
    <property type="entry name" value="FA_desaturase"/>
    <property type="match status" value="1"/>
</dbReference>